<protein>
    <submittedName>
        <fullName evidence="2">FAD-dependent oxidoreductase</fullName>
    </submittedName>
</protein>
<dbReference type="GO" id="GO:0008767">
    <property type="term" value="F:UDP-galactopyranose mutase activity"/>
    <property type="evidence" value="ECO:0007669"/>
    <property type="project" value="TreeGrafter"/>
</dbReference>
<dbReference type="NCBIfam" id="NF005548">
    <property type="entry name" value="PRK07208.1-4"/>
    <property type="match status" value="1"/>
</dbReference>
<dbReference type="NCBIfam" id="NF005545">
    <property type="entry name" value="PRK07208.1-1"/>
    <property type="match status" value="1"/>
</dbReference>
<reference evidence="2 3" key="1">
    <citation type="submission" date="2016-05" db="EMBL/GenBank/DDBJ databases">
        <title>Compelete Genome Sequence of Bacteriochlorophyll-Synthesizing Bacterium Porphyrobacter neustonensis DSM 9434.</title>
        <authorList>
            <person name="Shi X.-L."/>
            <person name="Wu Y.-H."/>
            <person name="Cheng H."/>
            <person name="Xu L."/>
            <person name="Zhang X.-Q."/>
            <person name="Wang C.-S."/>
            <person name="Xu X.-W."/>
        </authorList>
    </citation>
    <scope>NUCLEOTIDE SEQUENCE [LARGE SCALE GENOMIC DNA]</scope>
    <source>
        <strain evidence="2 3">DSM 9434</strain>
    </source>
</reference>
<dbReference type="PANTHER" id="PTHR21197:SF0">
    <property type="entry name" value="UDP-GALACTOPYRANOSE MUTASE"/>
    <property type="match status" value="1"/>
</dbReference>
<dbReference type="RefSeq" id="WP_068354111.1">
    <property type="nucleotide sequence ID" value="NZ_CP016033.1"/>
</dbReference>
<accession>A0A192D881</accession>
<gene>
    <name evidence="2" type="ORF">A9D12_08810</name>
</gene>
<evidence type="ECO:0000313" key="3">
    <source>
        <dbReference type="Proteomes" id="UP000078263"/>
    </source>
</evidence>
<dbReference type="GO" id="GO:0050660">
    <property type="term" value="F:flavin adenine dinucleotide binding"/>
    <property type="evidence" value="ECO:0007669"/>
    <property type="project" value="TreeGrafter"/>
</dbReference>
<dbReference type="Proteomes" id="UP000078263">
    <property type="component" value="Chromosome"/>
</dbReference>
<dbReference type="SUPFAM" id="SSF51971">
    <property type="entry name" value="Nucleotide-binding domain"/>
    <property type="match status" value="1"/>
</dbReference>
<dbReference type="KEGG" id="pns:A9D12_08810"/>
<dbReference type="OrthoDB" id="9769600at2"/>
<dbReference type="GO" id="GO:0005829">
    <property type="term" value="C:cytosol"/>
    <property type="evidence" value="ECO:0007669"/>
    <property type="project" value="TreeGrafter"/>
</dbReference>
<name>A0A192D881_9SPHN</name>
<dbReference type="Gene3D" id="3.50.50.60">
    <property type="entry name" value="FAD/NAD(P)-binding domain"/>
    <property type="match status" value="1"/>
</dbReference>
<proteinExistence type="predicted"/>
<dbReference type="InterPro" id="IPR036188">
    <property type="entry name" value="FAD/NAD-bd_sf"/>
</dbReference>
<evidence type="ECO:0000256" key="1">
    <source>
        <dbReference type="SAM" id="MobiDB-lite"/>
    </source>
</evidence>
<evidence type="ECO:0000313" key="2">
    <source>
        <dbReference type="EMBL" id="ANK14226.1"/>
    </source>
</evidence>
<dbReference type="PANTHER" id="PTHR21197">
    <property type="entry name" value="UDP-GALACTOPYRANOSE MUTASE"/>
    <property type="match status" value="1"/>
</dbReference>
<keyword evidence="3" id="KW-1185">Reference proteome</keyword>
<sequence>MDNEAGPIAADLPGVLNVDVVIIGAGPAGLTAGYQLTKAGKTVAIIEQDPVYVGGISRTVEHEGYRFDIGGHRFFSKSQAVVDLWNEILPDDFIQRPRMSRIYYEGKFYSYPLRAFEALGNLGILRSTACMASYLWRRAFPIREVKSFEDWTTNQFGEKLYSIFFKTYTEKVWGMPCNEMSADWAAQRIKGLSLMGAVVDGLKRSLGLNKRPNDGQAVKTLLETFRYPRLGPGMMWDAARDKIIASGKGQVLMGHSLDRLASDGQGGWSMTAQGTQGLVQIRAAHAISSAPMRELAKRLHPLPATTLEASRLRYRDFLTVALMIDSEDLFPDNWIYIHDSKVKVGRVQNFRSWSPEMVPDEKVACVGLEYFCFEGDGLWSAPDAELVELAKREMEILGLVDPAKVIGGAVVRQEKAYPVYDEDYAANVAAMRRELEARFPTLHLVGRNGMHRYNNQDHAMMTAMLTAENILAGRRVYDTWCVNEDAEYHEAGEEGAQTDLLAPESDPATRPLTPDQIAALTSLRGVPEPLASAPGAAGTREGQPQRKSA</sequence>
<dbReference type="EMBL" id="CP016033">
    <property type="protein sequence ID" value="ANK14226.1"/>
    <property type="molecule type" value="Genomic_DNA"/>
</dbReference>
<dbReference type="Pfam" id="PF13450">
    <property type="entry name" value="NAD_binding_8"/>
    <property type="match status" value="1"/>
</dbReference>
<dbReference type="STRING" id="1112.A9D12_08810"/>
<feature type="region of interest" description="Disordered" evidence="1">
    <location>
        <begin position="491"/>
        <end position="549"/>
    </location>
</feature>
<dbReference type="AlphaFoldDB" id="A0A192D881"/>
<organism evidence="2 3">
    <name type="scientific">Erythrobacter neustonensis</name>
    <dbReference type="NCBI Taxonomy" id="1112"/>
    <lineage>
        <taxon>Bacteria</taxon>
        <taxon>Pseudomonadati</taxon>
        <taxon>Pseudomonadota</taxon>
        <taxon>Alphaproteobacteria</taxon>
        <taxon>Sphingomonadales</taxon>
        <taxon>Erythrobacteraceae</taxon>
        <taxon>Erythrobacter/Porphyrobacter group</taxon>
        <taxon>Erythrobacter</taxon>
    </lineage>
</organism>